<evidence type="ECO:0000313" key="3">
    <source>
        <dbReference type="Proteomes" id="UP000253628"/>
    </source>
</evidence>
<organism evidence="2 3">
    <name type="scientific">Eoetvoesiella caeni</name>
    <dbReference type="NCBI Taxonomy" id="645616"/>
    <lineage>
        <taxon>Bacteria</taxon>
        <taxon>Pseudomonadati</taxon>
        <taxon>Pseudomonadota</taxon>
        <taxon>Betaproteobacteria</taxon>
        <taxon>Burkholderiales</taxon>
        <taxon>Alcaligenaceae</taxon>
        <taxon>Eoetvoesiella</taxon>
    </lineage>
</organism>
<dbReference type="Proteomes" id="UP000253628">
    <property type="component" value="Unassembled WGS sequence"/>
</dbReference>
<name>A0A366H837_9BURK</name>
<dbReference type="EMBL" id="QNRQ01000010">
    <property type="protein sequence ID" value="RBP37172.1"/>
    <property type="molecule type" value="Genomic_DNA"/>
</dbReference>
<dbReference type="Pfam" id="PF19419">
    <property type="entry name" value="DUF5983"/>
    <property type="match status" value="1"/>
</dbReference>
<gene>
    <name evidence="2" type="ORF">DFR37_110127</name>
</gene>
<accession>A0A366H837</accession>
<dbReference type="AlphaFoldDB" id="A0A366H837"/>
<sequence length="238" mass="26628">MVRKYNPFLRGYRNLRAIRTLLITYEDDSPPVWRPLHSSQTSLPDEQVARFPCIWNEDFALITEGQDVRGELQAQCSTEGVVRSVVYALEGEDIDGRPVLVADTYSKASAQEAIHRLNFETGFYSRCWEISGAHITEQAHQYLADLADQTTPQGLQFVAFRMPDSSAIGVKLIATPWTDENLEAVLGITAQQLRREHRSKGMPYDLANVLELAGQADVRILIVDADAPVLLGLPLAKF</sequence>
<reference evidence="2 3" key="1">
    <citation type="submission" date="2018-06" db="EMBL/GenBank/DDBJ databases">
        <title>Genomic Encyclopedia of Type Strains, Phase IV (KMG-IV): sequencing the most valuable type-strain genomes for metagenomic binning, comparative biology and taxonomic classification.</title>
        <authorList>
            <person name="Goeker M."/>
        </authorList>
    </citation>
    <scope>NUCLEOTIDE SEQUENCE [LARGE SCALE GENOMIC DNA]</scope>
    <source>
        <strain evidence="2 3">DSM 25520</strain>
    </source>
</reference>
<dbReference type="RefSeq" id="WP_113934373.1">
    <property type="nucleotide sequence ID" value="NZ_JACCEU010000003.1"/>
</dbReference>
<protein>
    <recommendedName>
        <fullName evidence="1">DUF5983 domain-containing protein</fullName>
    </recommendedName>
</protein>
<proteinExistence type="predicted"/>
<evidence type="ECO:0000259" key="1">
    <source>
        <dbReference type="Pfam" id="PF19419"/>
    </source>
</evidence>
<comment type="caution">
    <text evidence="2">The sequence shown here is derived from an EMBL/GenBank/DDBJ whole genome shotgun (WGS) entry which is preliminary data.</text>
</comment>
<keyword evidence="3" id="KW-1185">Reference proteome</keyword>
<dbReference type="OrthoDB" id="8557870at2"/>
<dbReference type="InterPro" id="IPR046025">
    <property type="entry name" value="DUF5983"/>
</dbReference>
<feature type="domain" description="DUF5983" evidence="1">
    <location>
        <begin position="127"/>
        <end position="235"/>
    </location>
</feature>
<evidence type="ECO:0000313" key="2">
    <source>
        <dbReference type="EMBL" id="RBP37172.1"/>
    </source>
</evidence>